<dbReference type="InterPro" id="IPR043519">
    <property type="entry name" value="NT_sf"/>
</dbReference>
<dbReference type="PANTHER" id="PTHR43080:SF2">
    <property type="entry name" value="CBS DOMAIN-CONTAINING PROTEIN"/>
    <property type="match status" value="1"/>
</dbReference>
<dbReference type="CDD" id="cd05401">
    <property type="entry name" value="NT_GlnE_GlnD_like"/>
    <property type="match status" value="1"/>
</dbReference>
<dbReference type="InterPro" id="IPR018821">
    <property type="entry name" value="DUF294_put_nucleoTrafse_sb-bd"/>
</dbReference>
<keyword evidence="1 2" id="KW-0129">CBS domain</keyword>
<sequence length="647" mass="72036">MNDFPLPGIVDFLKKVVPFNTLPPAALHEAITATRIAFYPVGERMIRMGEPTGDFLHVVQTGCARVSITDESGEELPVDFRGEGDSFGAVSLLKGGNALFNVTAEEDLIVFLIPKAAVDRLLEAHPPFRRHFGFSLARNFKAVRKSADDQLNLLTRDSQVHVDTFMTGKRVRDLMSTEPLSCRRQTPVREAADMMKQRGVGSIVVLNPEGRPEGILTDADLRNKIIAEGRDLDTPVGQVMSAPIRTVSPRAFSFDALLDMSHFGVSHLIVTDGKQTVGIISEHDFQLASGSSPIGMIGDITRATTVPELVDKRIHIDRVLEMAMQRSGSIKPMVALIAELNDRVTRQFIRVIEREMAAQGYGPPPVPYCWLAMGSEGRQEQTLCTDQDNALVYADDSGADDGSVQRWFLELSKRVVDALERFGIPKCRGGIMASNPQWCMDLSHWQKMFAGWIDDPTPESLRMASIFFDFRAITSEFNGARKLKDALTRMAAGKKHFARVLAKNALNNRPPLGFLRQFVVEKSGEHNNGLNLKLRGLTPVVDAARVLALELGVTSTNTLKRLKAATKKKVLRPDFLAAIDDAYDYINFIRIDHHLKAREAGTQMNNFVDPALLNPMERKVLKESFTVISQLQELMAGRYQSWRVQDR</sequence>
<evidence type="ECO:0000259" key="4">
    <source>
        <dbReference type="PROSITE" id="PS51371"/>
    </source>
</evidence>
<dbReference type="Gene3D" id="3.30.460.10">
    <property type="entry name" value="Beta Polymerase, domain 2"/>
    <property type="match status" value="1"/>
</dbReference>
<accession>A0A5K7YQY3</accession>
<protein>
    <submittedName>
        <fullName evidence="5">Nucleotidyltransferase family protein</fullName>
    </submittedName>
</protein>
<dbReference type="Gene3D" id="2.60.120.10">
    <property type="entry name" value="Jelly Rolls"/>
    <property type="match status" value="1"/>
</dbReference>
<dbReference type="InterPro" id="IPR046342">
    <property type="entry name" value="CBS_dom_sf"/>
</dbReference>
<reference evidence="5 6" key="1">
    <citation type="submission" date="2019-11" db="EMBL/GenBank/DDBJ databases">
        <title>Comparative genomics of hydrocarbon-degrading Desulfosarcina strains.</title>
        <authorList>
            <person name="Watanabe M."/>
            <person name="Kojima H."/>
            <person name="Fukui M."/>
        </authorList>
    </citation>
    <scope>NUCLEOTIDE SEQUENCE [LARGE SCALE GENOMIC DNA]</scope>
    <source>
        <strain evidence="5 6">PL12</strain>
    </source>
</reference>
<dbReference type="InterPro" id="IPR014710">
    <property type="entry name" value="RmlC-like_jellyroll"/>
</dbReference>
<dbReference type="InterPro" id="IPR000595">
    <property type="entry name" value="cNMP-bd_dom"/>
</dbReference>
<proteinExistence type="predicted"/>
<dbReference type="EMBL" id="AP021874">
    <property type="protein sequence ID" value="BBO71128.1"/>
    <property type="molecule type" value="Genomic_DNA"/>
</dbReference>
<dbReference type="SUPFAM" id="SSF51206">
    <property type="entry name" value="cAMP-binding domain-like"/>
    <property type="match status" value="1"/>
</dbReference>
<dbReference type="RefSeq" id="WP_155319009.1">
    <property type="nucleotide sequence ID" value="NZ_AP021874.1"/>
</dbReference>
<dbReference type="InterPro" id="IPR051257">
    <property type="entry name" value="Diverse_CBS-Domain"/>
</dbReference>
<evidence type="ECO:0000259" key="3">
    <source>
        <dbReference type="PROSITE" id="PS50042"/>
    </source>
</evidence>
<dbReference type="PROSITE" id="PS50042">
    <property type="entry name" value="CNMP_BINDING_3"/>
    <property type="match status" value="1"/>
</dbReference>
<dbReference type="Pfam" id="PF00571">
    <property type="entry name" value="CBS"/>
    <property type="match status" value="2"/>
</dbReference>
<dbReference type="SMART" id="SM00116">
    <property type="entry name" value="CBS"/>
    <property type="match status" value="2"/>
</dbReference>
<dbReference type="AlphaFoldDB" id="A0A5K7YQY3"/>
<dbReference type="Proteomes" id="UP000427906">
    <property type="component" value="Chromosome"/>
</dbReference>
<dbReference type="Pfam" id="PF03445">
    <property type="entry name" value="DUF294"/>
    <property type="match status" value="1"/>
</dbReference>
<dbReference type="SUPFAM" id="SSF81301">
    <property type="entry name" value="Nucleotidyltransferase"/>
    <property type="match status" value="1"/>
</dbReference>
<dbReference type="PROSITE" id="PS51371">
    <property type="entry name" value="CBS"/>
    <property type="match status" value="1"/>
</dbReference>
<evidence type="ECO:0000313" key="5">
    <source>
        <dbReference type="EMBL" id="BBO71128.1"/>
    </source>
</evidence>
<name>A0A5K7YQY3_9BACT</name>
<dbReference type="Pfam" id="PF10335">
    <property type="entry name" value="DUF294_C"/>
    <property type="match status" value="1"/>
</dbReference>
<evidence type="ECO:0000313" key="6">
    <source>
        <dbReference type="Proteomes" id="UP000427906"/>
    </source>
</evidence>
<dbReference type="Gene3D" id="3.10.580.10">
    <property type="entry name" value="CBS-domain"/>
    <property type="match status" value="1"/>
</dbReference>
<dbReference type="PANTHER" id="PTHR43080">
    <property type="entry name" value="CBS DOMAIN-CONTAINING PROTEIN CBSX3, MITOCHONDRIAL"/>
    <property type="match status" value="1"/>
</dbReference>
<gene>
    <name evidence="5" type="ORF">DSCA_50580</name>
</gene>
<feature type="domain" description="CBS" evidence="4">
    <location>
        <begin position="175"/>
        <end position="232"/>
    </location>
</feature>
<dbReference type="Pfam" id="PF00027">
    <property type="entry name" value="cNMP_binding"/>
    <property type="match status" value="1"/>
</dbReference>
<dbReference type="CDD" id="cd04587">
    <property type="entry name" value="CBS_pair_CAP-ED_NT_Pol-beta-like_DUF294_assoc"/>
    <property type="match status" value="1"/>
</dbReference>
<keyword evidence="5" id="KW-0808">Transferase</keyword>
<dbReference type="KEGG" id="dalk:DSCA_50580"/>
<evidence type="ECO:0000256" key="1">
    <source>
        <dbReference type="ARBA" id="ARBA00023122"/>
    </source>
</evidence>
<dbReference type="CDD" id="cd00038">
    <property type="entry name" value="CAP_ED"/>
    <property type="match status" value="1"/>
</dbReference>
<dbReference type="SMART" id="SM00100">
    <property type="entry name" value="cNMP"/>
    <property type="match status" value="1"/>
</dbReference>
<evidence type="ECO:0000256" key="2">
    <source>
        <dbReference type="PROSITE-ProRule" id="PRU00703"/>
    </source>
</evidence>
<dbReference type="SUPFAM" id="SSF54631">
    <property type="entry name" value="CBS-domain pair"/>
    <property type="match status" value="1"/>
</dbReference>
<keyword evidence="6" id="KW-1185">Reference proteome</keyword>
<dbReference type="InterPro" id="IPR000644">
    <property type="entry name" value="CBS_dom"/>
</dbReference>
<dbReference type="InterPro" id="IPR005105">
    <property type="entry name" value="GlnD_Uridyltrans_N"/>
</dbReference>
<dbReference type="GO" id="GO:0008773">
    <property type="term" value="F:[protein-PII] uridylyltransferase activity"/>
    <property type="evidence" value="ECO:0007669"/>
    <property type="project" value="InterPro"/>
</dbReference>
<dbReference type="OrthoDB" id="9808528at2"/>
<organism evidence="5 6">
    <name type="scientific">Desulfosarcina alkanivorans</name>
    <dbReference type="NCBI Taxonomy" id="571177"/>
    <lineage>
        <taxon>Bacteria</taxon>
        <taxon>Pseudomonadati</taxon>
        <taxon>Thermodesulfobacteriota</taxon>
        <taxon>Desulfobacteria</taxon>
        <taxon>Desulfobacterales</taxon>
        <taxon>Desulfosarcinaceae</taxon>
        <taxon>Desulfosarcina</taxon>
    </lineage>
</organism>
<feature type="domain" description="Cyclic nucleotide-binding" evidence="3">
    <location>
        <begin position="18"/>
        <end position="139"/>
    </location>
</feature>
<dbReference type="InterPro" id="IPR018490">
    <property type="entry name" value="cNMP-bd_dom_sf"/>
</dbReference>